<comment type="caution">
    <text evidence="2">The sequence shown here is derived from an EMBL/GenBank/DDBJ whole genome shotgun (WGS) entry which is preliminary data.</text>
</comment>
<evidence type="ECO:0000313" key="2">
    <source>
        <dbReference type="EMBL" id="MBB6173223.1"/>
    </source>
</evidence>
<evidence type="ECO:0000256" key="1">
    <source>
        <dbReference type="SAM" id="MobiDB-lite"/>
    </source>
</evidence>
<sequence length="135" mass="14822">MEQSTGIGEPHEIAEGAGPPSPHEYGHDHQAHRCLRDMSGVAVVLAARPTFQTRSGVTTVTRGRIRITYDRHAAESRQWSVHFDGKQVAERVNMDDAHWALLTSGVTTMPEAVDLLNAAKGCQSARRRLRRQGAA</sequence>
<accession>A0A7X0D6E3</accession>
<reference evidence="2 3" key="1">
    <citation type="submission" date="2020-08" db="EMBL/GenBank/DDBJ databases">
        <title>Sequencing the genomes of 1000 actinobacteria strains.</title>
        <authorList>
            <person name="Klenk H.-P."/>
        </authorList>
    </citation>
    <scope>NUCLEOTIDE SEQUENCE [LARGE SCALE GENOMIC DNA]</scope>
    <source>
        <strain evidence="2 3">DSM 46659</strain>
    </source>
</reference>
<proteinExistence type="predicted"/>
<organism evidence="2 3">
    <name type="scientific">Nocardiopsis mwathae</name>
    <dbReference type="NCBI Taxonomy" id="1472723"/>
    <lineage>
        <taxon>Bacteria</taxon>
        <taxon>Bacillati</taxon>
        <taxon>Actinomycetota</taxon>
        <taxon>Actinomycetes</taxon>
        <taxon>Streptosporangiales</taxon>
        <taxon>Nocardiopsidaceae</taxon>
        <taxon>Nocardiopsis</taxon>
    </lineage>
</organism>
<dbReference type="Proteomes" id="UP000546642">
    <property type="component" value="Unassembled WGS sequence"/>
</dbReference>
<dbReference type="RefSeq" id="WP_246421782.1">
    <property type="nucleotide sequence ID" value="NZ_JACHDS010000001.1"/>
</dbReference>
<dbReference type="AlphaFoldDB" id="A0A7X0D6E3"/>
<evidence type="ECO:0000313" key="3">
    <source>
        <dbReference type="Proteomes" id="UP000546642"/>
    </source>
</evidence>
<feature type="region of interest" description="Disordered" evidence="1">
    <location>
        <begin position="1"/>
        <end position="29"/>
    </location>
</feature>
<protein>
    <submittedName>
        <fullName evidence="2">Uncharacterized protein</fullName>
    </submittedName>
</protein>
<gene>
    <name evidence="2" type="ORF">HNR23_003283</name>
</gene>
<name>A0A7X0D6E3_9ACTN</name>
<keyword evidence="3" id="KW-1185">Reference proteome</keyword>
<dbReference type="EMBL" id="JACHDS010000001">
    <property type="protein sequence ID" value="MBB6173223.1"/>
    <property type="molecule type" value="Genomic_DNA"/>
</dbReference>